<organism evidence="2 3">
    <name type="scientific">Mariniblastus fucicola</name>
    <dbReference type="NCBI Taxonomy" id="980251"/>
    <lineage>
        <taxon>Bacteria</taxon>
        <taxon>Pseudomonadati</taxon>
        <taxon>Planctomycetota</taxon>
        <taxon>Planctomycetia</taxon>
        <taxon>Pirellulales</taxon>
        <taxon>Pirellulaceae</taxon>
        <taxon>Mariniblastus</taxon>
    </lineage>
</organism>
<accession>A0A5B9PAU5</accession>
<evidence type="ECO:0000256" key="1">
    <source>
        <dbReference type="SAM" id="MobiDB-lite"/>
    </source>
</evidence>
<name>A0A5B9PAU5_9BACT</name>
<dbReference type="EMBL" id="CP042912">
    <property type="protein sequence ID" value="QEG21636.1"/>
    <property type="molecule type" value="Genomic_DNA"/>
</dbReference>
<dbReference type="KEGG" id="mff:MFFC18_14940"/>
<protein>
    <submittedName>
        <fullName evidence="2">Uncharacterized protein</fullName>
    </submittedName>
</protein>
<feature type="compositionally biased region" description="Basic and acidic residues" evidence="1">
    <location>
        <begin position="51"/>
        <end position="62"/>
    </location>
</feature>
<reference evidence="2 3" key="1">
    <citation type="submission" date="2019-08" db="EMBL/GenBank/DDBJ databases">
        <title>Deep-cultivation of Planctomycetes and their phenomic and genomic characterization uncovers novel biology.</title>
        <authorList>
            <person name="Wiegand S."/>
            <person name="Jogler M."/>
            <person name="Boedeker C."/>
            <person name="Pinto D."/>
            <person name="Vollmers J."/>
            <person name="Rivas-Marin E."/>
            <person name="Kohn T."/>
            <person name="Peeters S.H."/>
            <person name="Heuer A."/>
            <person name="Rast P."/>
            <person name="Oberbeckmann S."/>
            <person name="Bunk B."/>
            <person name="Jeske O."/>
            <person name="Meyerdierks A."/>
            <person name="Storesund J.E."/>
            <person name="Kallscheuer N."/>
            <person name="Luecker S."/>
            <person name="Lage O.M."/>
            <person name="Pohl T."/>
            <person name="Merkel B.J."/>
            <person name="Hornburger P."/>
            <person name="Mueller R.-W."/>
            <person name="Bruemmer F."/>
            <person name="Labrenz M."/>
            <person name="Spormann A.M."/>
            <person name="Op den Camp H."/>
            <person name="Overmann J."/>
            <person name="Amann R."/>
            <person name="Jetten M.S.M."/>
            <person name="Mascher T."/>
            <person name="Medema M.H."/>
            <person name="Devos D.P."/>
            <person name="Kaster A.-K."/>
            <person name="Ovreas L."/>
            <person name="Rohde M."/>
            <person name="Galperin M.Y."/>
            <person name="Jogler C."/>
        </authorList>
    </citation>
    <scope>NUCLEOTIDE SEQUENCE [LARGE SCALE GENOMIC DNA]</scope>
    <source>
        <strain evidence="2 3">FC18</strain>
    </source>
</reference>
<sequence length="71" mass="7695">MEEGCGDGRSHRIDIDEVYGSVGLNCGSGWPATDANGTRIECNDRLEAWPTKDVHESHESARTKIGATDGY</sequence>
<feature type="region of interest" description="Disordered" evidence="1">
    <location>
        <begin position="51"/>
        <end position="71"/>
    </location>
</feature>
<proteinExistence type="predicted"/>
<gene>
    <name evidence="2" type="ORF">MFFC18_14940</name>
</gene>
<dbReference type="AlphaFoldDB" id="A0A5B9PAU5"/>
<keyword evidence="3" id="KW-1185">Reference proteome</keyword>
<evidence type="ECO:0000313" key="2">
    <source>
        <dbReference type="EMBL" id="QEG21636.1"/>
    </source>
</evidence>
<evidence type="ECO:0000313" key="3">
    <source>
        <dbReference type="Proteomes" id="UP000322214"/>
    </source>
</evidence>
<dbReference type="Proteomes" id="UP000322214">
    <property type="component" value="Chromosome"/>
</dbReference>